<feature type="transmembrane region" description="Helical" evidence="1">
    <location>
        <begin position="233"/>
        <end position="250"/>
    </location>
</feature>
<feature type="transmembrane region" description="Helical" evidence="1">
    <location>
        <begin position="386"/>
        <end position="406"/>
    </location>
</feature>
<feature type="transmembrane region" description="Helical" evidence="1">
    <location>
        <begin position="505"/>
        <end position="525"/>
    </location>
</feature>
<evidence type="ECO:0000256" key="1">
    <source>
        <dbReference type="SAM" id="Phobius"/>
    </source>
</evidence>
<feature type="transmembrane region" description="Helical" evidence="1">
    <location>
        <begin position="608"/>
        <end position="627"/>
    </location>
</feature>
<feature type="transmembrane region" description="Helical" evidence="1">
    <location>
        <begin position="537"/>
        <end position="558"/>
    </location>
</feature>
<feature type="transmembrane region" description="Helical" evidence="1">
    <location>
        <begin position="472"/>
        <end position="493"/>
    </location>
</feature>
<dbReference type="AlphaFoldDB" id="A0A1B6ER30"/>
<protein>
    <recommendedName>
        <fullName evidence="3">Heparan-alpha-glucosaminide N-acetyltransferase catalytic domain-containing protein</fullName>
    </recommendedName>
</protein>
<dbReference type="PANTHER" id="PTHR31061:SF24">
    <property type="entry name" value="LD22376P"/>
    <property type="match status" value="1"/>
</dbReference>
<dbReference type="EMBL" id="GECZ01029365">
    <property type="protein sequence ID" value="JAS40404.1"/>
    <property type="molecule type" value="Transcribed_RNA"/>
</dbReference>
<organism evidence="2">
    <name type="scientific">Cuerna arida</name>
    <dbReference type="NCBI Taxonomy" id="1464854"/>
    <lineage>
        <taxon>Eukaryota</taxon>
        <taxon>Metazoa</taxon>
        <taxon>Ecdysozoa</taxon>
        <taxon>Arthropoda</taxon>
        <taxon>Hexapoda</taxon>
        <taxon>Insecta</taxon>
        <taxon>Pterygota</taxon>
        <taxon>Neoptera</taxon>
        <taxon>Paraneoptera</taxon>
        <taxon>Hemiptera</taxon>
        <taxon>Auchenorrhyncha</taxon>
        <taxon>Membracoidea</taxon>
        <taxon>Cicadellidae</taxon>
        <taxon>Cicadellinae</taxon>
        <taxon>Proconiini</taxon>
        <taxon>Cuerna</taxon>
    </lineage>
</organism>
<sequence length="635" mass="73046">MNTQLMNHELDTFCSPEARLFYDEGCLQVENPFNLTLTILRQTALCHKCRLKFWTNINPMETLYLVVSVNAPTIISYRDVSRKDQSCVITYQFGSQGLYRYVLDFSCDYVHVSRQPESIFFDLLIFLIILLIVCFAYFLLRHFEVSLRLQRWIEKRLYAEKSVPPSADVELKDNQTPSLTQVVSEVETFRKTTFDEETNTEKTVEFSSRGVNTSPSIQEVEDMEPKSLEFVEFEALLVFRGLVVSLWIFFNVEGQTIPMLQKSPWDGLKMYDLRIGWFYWVLAASFYLHFHLSLSRGESRKRVFLRGVLLRSAIYCTAGLCYNHINNTSPKGQDFQHKFPPINDLRIFGILQRVGLAQLVTSAVEVCVMSRTIKRGPLLQDLKESWLQWLVCVVLVTLHTSITYLLPFPYCPTGYTGPGGLHDNGTKVNCTGGVAQYIDHTIVGRDWLLPRRALEQAHPVYHIARKFDPDGLLGTLTTCFLMALAMQASRIFILFHRHLDRIMRLVCWACLQLLLGGVLCGFRQYDGPVPINRYLMSVSYVLVTSGLAYIVLLGLYLLISVWSVWSGFPFIYSGINILVVFYGSLLFHHTFPFVWQIPPENSDTSREYLVVAGWNVCVWLFVCYQLLKHAIVCPV</sequence>
<feature type="transmembrane region" description="Helical" evidence="1">
    <location>
        <begin position="275"/>
        <end position="292"/>
    </location>
</feature>
<keyword evidence="1" id="KW-1133">Transmembrane helix</keyword>
<proteinExistence type="predicted"/>
<evidence type="ECO:0000313" key="2">
    <source>
        <dbReference type="EMBL" id="JAS40404.1"/>
    </source>
</evidence>
<feature type="transmembrane region" description="Helical" evidence="1">
    <location>
        <begin position="570"/>
        <end position="588"/>
    </location>
</feature>
<evidence type="ECO:0008006" key="3">
    <source>
        <dbReference type="Google" id="ProtNLM"/>
    </source>
</evidence>
<keyword evidence="1" id="KW-0472">Membrane</keyword>
<keyword evidence="1" id="KW-0812">Transmembrane</keyword>
<name>A0A1B6ER30_9HEMI</name>
<dbReference type="PANTHER" id="PTHR31061">
    <property type="entry name" value="LD22376P"/>
    <property type="match status" value="1"/>
</dbReference>
<reference evidence="2" key="1">
    <citation type="submission" date="2015-11" db="EMBL/GenBank/DDBJ databases">
        <title>De novo transcriptome assembly of four potential Pierce s Disease insect vectors from Arizona vineyards.</title>
        <authorList>
            <person name="Tassone E.E."/>
        </authorList>
    </citation>
    <scope>NUCLEOTIDE SEQUENCE</scope>
</reference>
<feature type="transmembrane region" description="Helical" evidence="1">
    <location>
        <begin position="119"/>
        <end position="140"/>
    </location>
</feature>
<gene>
    <name evidence="2" type="ORF">g.18220</name>
</gene>
<accession>A0A1B6ER30</accession>